<organism evidence="3 4">
    <name type="scientific">Escherichia coli</name>
    <dbReference type="NCBI Taxonomy" id="562"/>
    <lineage>
        <taxon>Bacteria</taxon>
        <taxon>Pseudomonadati</taxon>
        <taxon>Pseudomonadota</taxon>
        <taxon>Gammaproteobacteria</taxon>
        <taxon>Enterobacterales</taxon>
        <taxon>Enterobacteriaceae</taxon>
        <taxon>Escherichia</taxon>
    </lineage>
</organism>
<name>A0AAX4LI67_ECOLX</name>
<gene>
    <name evidence="3" type="ORF">V9Z47_12765</name>
</gene>
<evidence type="ECO:0000259" key="2">
    <source>
        <dbReference type="Pfam" id="PF17289"/>
    </source>
</evidence>
<reference evidence="3" key="1">
    <citation type="submission" date="2024-03" db="EMBL/GenBank/DDBJ databases">
        <title>Epithelial relay of microbial signals coordinates intestinal macrophage supported barrier repair.</title>
        <authorList>
            <person name="Tsai M.T."/>
        </authorList>
    </citation>
    <scope>NUCLEOTIDE SEQUENCE</scope>
    <source>
        <strain evidence="3">MS 21-1</strain>
    </source>
</reference>
<dbReference type="AlphaFoldDB" id="A0AAX4LI67"/>
<dbReference type="Proteomes" id="UP001383096">
    <property type="component" value="Chromosome"/>
</dbReference>
<protein>
    <submittedName>
        <fullName evidence="3">DNA-packaging protein</fullName>
    </submittedName>
</protein>
<proteinExistence type="predicted"/>
<dbReference type="InterPro" id="IPR035421">
    <property type="entry name" value="Terminase_6C"/>
</dbReference>
<dbReference type="Pfam" id="PF17289">
    <property type="entry name" value="Terminase_6C"/>
    <property type="match status" value="1"/>
</dbReference>
<dbReference type="EMBL" id="CP146670">
    <property type="protein sequence ID" value="WWX73810.1"/>
    <property type="molecule type" value="Genomic_DNA"/>
</dbReference>
<evidence type="ECO:0000256" key="1">
    <source>
        <dbReference type="ARBA" id="ARBA00022612"/>
    </source>
</evidence>
<feature type="domain" description="Terminase large subunit gp17-like C-terminal" evidence="2">
    <location>
        <begin position="338"/>
        <end position="485"/>
    </location>
</feature>
<sequence>METATTKIDREVLRGLCVKGCAPKDISAPLFFSSYFYKQQVGKDFLVGRHHRIIADTLQRVINGEITRLIINIPPGYGKTMIATIHMMARCLAIEPRTRFLHVSYSHGLALLNSSETRNIITMPQYQELWPRQMRNDSNAKNLWWTTQGGGVYATSSLGQVTGFRAGYMEPGFNGAMIIDDPLKPADAYSDVVRKQVNTNYNDTLSSRLAVQTTPVIVIMQRIHYDDLSGYLLRGGSGEKWHHLCLPVKIDNSLDYWDLYPENKFAIPVPHNLPDGWLWLHKHSDKDESTLKSHRRTFEAQYMQCPRKFDQEGALWTEAMITAAHRMQITQEKIRTVIAIDPATTSSDESDETGIVACSAYGGGKNAQYSVDGDYSGRMSPNDWAQAAMNAYNIHEADAMVIETNQGGDMAEATLRNAGFKGRIVKVHASKGKFARAEPISALYAQGRVAHTGSLYTLENQMMEYVPATAKKSPDRLDAMVWGITELSQPQAMGLMLPKRLRGF</sequence>
<evidence type="ECO:0000313" key="4">
    <source>
        <dbReference type="Proteomes" id="UP001383096"/>
    </source>
</evidence>
<evidence type="ECO:0000313" key="3">
    <source>
        <dbReference type="EMBL" id="WWX73810.1"/>
    </source>
</evidence>
<dbReference type="RefSeq" id="WP_000446999.1">
    <property type="nucleotide sequence ID" value="NZ_CP095538.1"/>
</dbReference>
<keyword evidence="1" id="KW-1188">Viral release from host cell</keyword>
<accession>A0AAX4LI67</accession>